<dbReference type="InterPro" id="IPR009799">
    <property type="entry name" value="EthD_dom"/>
</dbReference>
<dbReference type="Proteomes" id="UP000253307">
    <property type="component" value="Unassembled WGS sequence"/>
</dbReference>
<sequence>MEKIAIQLWKKNDIDEDEFKNFLVKKVPSSLANIVSNYQVNIVDKDVQDASGLIQSSYPPSPDAIVFLKVKSLFHAERELKVFESSSKKVFSYVVSESKIIEADESKNLNKRTEGFSQIVFLEKPKEMDRFSWFDHWTHHHTEIAIETQSNFIYTQNTVVRNLQKESPNFIAIIEECFPEGAMSDPEEFYAAKGNKELLEKNLGIMMASCEKFIDFSKIEVIPTSRYLVI</sequence>
<accession>A0A368BVV0</accession>
<reference evidence="2 3" key="1">
    <citation type="journal article" date="2018" name="Microbiome">
        <title>Fine metagenomic profile of the Mediterranean stratified and mixed water columns revealed by assembly and recruitment.</title>
        <authorList>
            <person name="Haro-Moreno J.M."/>
            <person name="Lopez-Perez M."/>
            <person name="De La Torre J.R."/>
            <person name="Picazo A."/>
            <person name="Camacho A."/>
            <person name="Rodriguez-Valera F."/>
        </authorList>
    </citation>
    <scope>NUCLEOTIDE SEQUENCE [LARGE SCALE GENOMIC DNA]</scope>
    <source>
        <strain evidence="2">MED-G82</strain>
    </source>
</reference>
<evidence type="ECO:0000259" key="1">
    <source>
        <dbReference type="Pfam" id="PF07110"/>
    </source>
</evidence>
<gene>
    <name evidence="2" type="ORF">DBW96_02805</name>
</gene>
<dbReference type="GO" id="GO:0016491">
    <property type="term" value="F:oxidoreductase activity"/>
    <property type="evidence" value="ECO:0007669"/>
    <property type="project" value="InterPro"/>
</dbReference>
<dbReference type="AlphaFoldDB" id="A0A368BVV0"/>
<evidence type="ECO:0000313" key="2">
    <source>
        <dbReference type="EMBL" id="RCL41004.1"/>
    </source>
</evidence>
<dbReference type="InterPro" id="IPR011008">
    <property type="entry name" value="Dimeric_a/b-barrel"/>
</dbReference>
<proteinExistence type="predicted"/>
<evidence type="ECO:0000313" key="3">
    <source>
        <dbReference type="Proteomes" id="UP000253307"/>
    </source>
</evidence>
<feature type="domain" description="EthD" evidence="1">
    <location>
        <begin position="127"/>
        <end position="217"/>
    </location>
</feature>
<organism evidence="2 3">
    <name type="scientific">SAR86 cluster bacterium</name>
    <dbReference type="NCBI Taxonomy" id="2030880"/>
    <lineage>
        <taxon>Bacteria</taxon>
        <taxon>Pseudomonadati</taxon>
        <taxon>Pseudomonadota</taxon>
        <taxon>Gammaproteobacteria</taxon>
        <taxon>SAR86 cluster</taxon>
    </lineage>
</organism>
<dbReference type="SUPFAM" id="SSF54909">
    <property type="entry name" value="Dimeric alpha+beta barrel"/>
    <property type="match status" value="1"/>
</dbReference>
<dbReference type="Pfam" id="PF07110">
    <property type="entry name" value="EthD"/>
    <property type="match status" value="1"/>
</dbReference>
<comment type="caution">
    <text evidence="2">The sequence shown here is derived from an EMBL/GenBank/DDBJ whole genome shotgun (WGS) entry which is preliminary data.</text>
</comment>
<protein>
    <recommendedName>
        <fullName evidence="1">EthD domain-containing protein</fullName>
    </recommendedName>
</protein>
<name>A0A368BVV0_9GAMM</name>
<dbReference type="EMBL" id="QOPE01000018">
    <property type="protein sequence ID" value="RCL41004.1"/>
    <property type="molecule type" value="Genomic_DNA"/>
</dbReference>